<proteinExistence type="predicted"/>
<dbReference type="Gene3D" id="1.10.10.10">
    <property type="entry name" value="Winged helix-like DNA-binding domain superfamily/Winged helix DNA-binding domain"/>
    <property type="match status" value="1"/>
</dbReference>
<dbReference type="InterPro" id="IPR011008">
    <property type="entry name" value="Dimeric_a/b-barrel"/>
</dbReference>
<dbReference type="PROSITE" id="PS00519">
    <property type="entry name" value="HTH_ASNC_1"/>
    <property type="match status" value="1"/>
</dbReference>
<dbReference type="InterPro" id="IPR019887">
    <property type="entry name" value="Tscrpt_reg_AsnC/Lrp_C"/>
</dbReference>
<dbReference type="RefSeq" id="WP_369314492.1">
    <property type="nucleotide sequence ID" value="NZ_JBEHZE010000001.1"/>
</dbReference>
<dbReference type="PRINTS" id="PR00033">
    <property type="entry name" value="HTHASNC"/>
</dbReference>
<evidence type="ECO:0000259" key="4">
    <source>
        <dbReference type="PROSITE" id="PS50956"/>
    </source>
</evidence>
<dbReference type="PANTHER" id="PTHR30154">
    <property type="entry name" value="LEUCINE-RESPONSIVE REGULATORY PROTEIN"/>
    <property type="match status" value="1"/>
</dbReference>
<sequence>MSEGTAEMITLDAYDRKILALLQTDCSLSVMAVSEAVGLSQTPCWKRIKRMEEEGLIRRRVALVDRKMLGYNVLAIVVVKTNHHEEQWLRRFVKNVNEIPEVLEFYRTAGNVDYFLKIVMRNIEEYDGIYKKLIKIEGVYDISAYFSMEELKAETKVPVTSPMLGNCA</sequence>
<accession>A0ABV3Z6R2</accession>
<dbReference type="InterPro" id="IPR000485">
    <property type="entry name" value="AsnC-type_HTH_dom"/>
</dbReference>
<dbReference type="SUPFAM" id="SSF54909">
    <property type="entry name" value="Dimeric alpha+beta barrel"/>
    <property type="match status" value="1"/>
</dbReference>
<dbReference type="Proteomes" id="UP001560685">
    <property type="component" value="Unassembled WGS sequence"/>
</dbReference>
<feature type="domain" description="HTH asnC-type" evidence="4">
    <location>
        <begin position="11"/>
        <end position="72"/>
    </location>
</feature>
<keyword evidence="6" id="KW-1185">Reference proteome</keyword>
<keyword evidence="2" id="KW-0238">DNA-binding</keyword>
<keyword evidence="3" id="KW-0804">Transcription</keyword>
<comment type="caution">
    <text evidence="5">The sequence shown here is derived from an EMBL/GenBank/DDBJ whole genome shotgun (WGS) entry which is preliminary data.</text>
</comment>
<dbReference type="Pfam" id="PF13412">
    <property type="entry name" value="HTH_24"/>
    <property type="match status" value="1"/>
</dbReference>
<name>A0ABV3Z6R2_9PROT</name>
<dbReference type="CDD" id="cd00090">
    <property type="entry name" value="HTH_ARSR"/>
    <property type="match status" value="1"/>
</dbReference>
<evidence type="ECO:0000256" key="1">
    <source>
        <dbReference type="ARBA" id="ARBA00023015"/>
    </source>
</evidence>
<evidence type="ECO:0000256" key="3">
    <source>
        <dbReference type="ARBA" id="ARBA00023163"/>
    </source>
</evidence>
<reference evidence="5 6" key="1">
    <citation type="submission" date="2024-05" db="EMBL/GenBank/DDBJ databases">
        <title>Three bacterial strains, DH-69, EH-24, and ECK-19 isolated from coastal sediments.</title>
        <authorList>
            <person name="Ye Y.-Q."/>
            <person name="Du Z.-J."/>
        </authorList>
    </citation>
    <scope>NUCLEOTIDE SEQUENCE [LARGE SCALE GENOMIC DNA]</scope>
    <source>
        <strain evidence="5 6">ECK-19</strain>
    </source>
</reference>
<dbReference type="InterPro" id="IPR011991">
    <property type="entry name" value="ArsR-like_HTH"/>
</dbReference>
<dbReference type="PROSITE" id="PS50956">
    <property type="entry name" value="HTH_ASNC_2"/>
    <property type="match status" value="1"/>
</dbReference>
<keyword evidence="1" id="KW-0805">Transcription regulation</keyword>
<dbReference type="Gene3D" id="3.30.70.920">
    <property type="match status" value="1"/>
</dbReference>
<evidence type="ECO:0000256" key="2">
    <source>
        <dbReference type="ARBA" id="ARBA00023125"/>
    </source>
</evidence>
<dbReference type="Pfam" id="PF01037">
    <property type="entry name" value="AsnC_trans_reg"/>
    <property type="match status" value="1"/>
</dbReference>
<protein>
    <submittedName>
        <fullName evidence="5">Lrp/AsnC family transcriptional regulator</fullName>
    </submittedName>
</protein>
<dbReference type="SMART" id="SM00344">
    <property type="entry name" value="HTH_ASNC"/>
    <property type="match status" value="1"/>
</dbReference>
<evidence type="ECO:0000313" key="6">
    <source>
        <dbReference type="Proteomes" id="UP001560685"/>
    </source>
</evidence>
<organism evidence="5 6">
    <name type="scientific">Hyphococcus lacteus</name>
    <dbReference type="NCBI Taxonomy" id="3143536"/>
    <lineage>
        <taxon>Bacteria</taxon>
        <taxon>Pseudomonadati</taxon>
        <taxon>Pseudomonadota</taxon>
        <taxon>Alphaproteobacteria</taxon>
        <taxon>Parvularculales</taxon>
        <taxon>Parvularculaceae</taxon>
        <taxon>Hyphococcus</taxon>
    </lineage>
</organism>
<dbReference type="PANTHER" id="PTHR30154:SF17">
    <property type="entry name" value="DNA-BINDING TRANSCRIPTIONAL ACTIVATOR DECR"/>
    <property type="match status" value="1"/>
</dbReference>
<dbReference type="InterPro" id="IPR036388">
    <property type="entry name" value="WH-like_DNA-bd_sf"/>
</dbReference>
<dbReference type="SUPFAM" id="SSF46785">
    <property type="entry name" value="Winged helix' DNA-binding domain"/>
    <property type="match status" value="1"/>
</dbReference>
<evidence type="ECO:0000313" key="5">
    <source>
        <dbReference type="EMBL" id="MEX6634511.1"/>
    </source>
</evidence>
<dbReference type="InterPro" id="IPR019888">
    <property type="entry name" value="Tscrpt_reg_AsnC-like"/>
</dbReference>
<gene>
    <name evidence="5" type="ORF">ABFZ84_13225</name>
</gene>
<dbReference type="InterPro" id="IPR036390">
    <property type="entry name" value="WH_DNA-bd_sf"/>
</dbReference>
<dbReference type="InterPro" id="IPR019885">
    <property type="entry name" value="Tscrpt_reg_HTH_AsnC-type_CS"/>
</dbReference>
<dbReference type="EMBL" id="JBEHZE010000001">
    <property type="protein sequence ID" value="MEX6634511.1"/>
    <property type="molecule type" value="Genomic_DNA"/>
</dbReference>